<reference evidence="1" key="2">
    <citation type="journal article" date="2023" name="Plants (Basel)">
        <title>Annotation of the Turnera subulata (Passifloraceae) Draft Genome Reveals the S-Locus Evolved after the Divergence of Turneroideae from Passifloroideae in a Stepwise Manner.</title>
        <authorList>
            <person name="Henning P.M."/>
            <person name="Roalson E.H."/>
            <person name="Mir W."/>
            <person name="McCubbin A.G."/>
            <person name="Shore J.S."/>
        </authorList>
    </citation>
    <scope>NUCLEOTIDE SEQUENCE</scope>
    <source>
        <strain evidence="1">F60SS</strain>
    </source>
</reference>
<sequence>MPRSMEDLFTQWFGMAGNARARAQWMAILYATLWSIWLGRNKLVFEHKDVDWEKLFDLILLRSLTWLRAKHPSFPFTLSDLLQCADSLKQWDGSPVRLTFV</sequence>
<organism evidence="1 2">
    <name type="scientific">Turnera subulata</name>
    <dbReference type="NCBI Taxonomy" id="218843"/>
    <lineage>
        <taxon>Eukaryota</taxon>
        <taxon>Viridiplantae</taxon>
        <taxon>Streptophyta</taxon>
        <taxon>Embryophyta</taxon>
        <taxon>Tracheophyta</taxon>
        <taxon>Spermatophyta</taxon>
        <taxon>Magnoliopsida</taxon>
        <taxon>eudicotyledons</taxon>
        <taxon>Gunneridae</taxon>
        <taxon>Pentapetalae</taxon>
        <taxon>rosids</taxon>
        <taxon>fabids</taxon>
        <taxon>Malpighiales</taxon>
        <taxon>Passifloraceae</taxon>
        <taxon>Turnera</taxon>
    </lineage>
</organism>
<dbReference type="EMBL" id="JAKUCV010002790">
    <property type="protein sequence ID" value="KAJ4841383.1"/>
    <property type="molecule type" value="Genomic_DNA"/>
</dbReference>
<gene>
    <name evidence="1" type="ORF">Tsubulata_011552</name>
</gene>
<protein>
    <submittedName>
        <fullName evidence="1">Uncharacterized protein</fullName>
    </submittedName>
</protein>
<evidence type="ECO:0000313" key="2">
    <source>
        <dbReference type="Proteomes" id="UP001141552"/>
    </source>
</evidence>
<proteinExistence type="predicted"/>
<dbReference type="Proteomes" id="UP001141552">
    <property type="component" value="Unassembled WGS sequence"/>
</dbReference>
<name>A0A9Q0G0K3_9ROSI</name>
<dbReference type="OrthoDB" id="1746862at2759"/>
<comment type="caution">
    <text evidence="1">The sequence shown here is derived from an EMBL/GenBank/DDBJ whole genome shotgun (WGS) entry which is preliminary data.</text>
</comment>
<keyword evidence="2" id="KW-1185">Reference proteome</keyword>
<reference evidence="1" key="1">
    <citation type="submission" date="2022-02" db="EMBL/GenBank/DDBJ databases">
        <authorList>
            <person name="Henning P.M."/>
            <person name="McCubbin A.G."/>
            <person name="Shore J.S."/>
        </authorList>
    </citation>
    <scope>NUCLEOTIDE SEQUENCE</scope>
    <source>
        <strain evidence="1">F60SS</strain>
        <tissue evidence="1">Leaves</tissue>
    </source>
</reference>
<evidence type="ECO:0000313" key="1">
    <source>
        <dbReference type="EMBL" id="KAJ4841383.1"/>
    </source>
</evidence>
<dbReference type="AlphaFoldDB" id="A0A9Q0G0K3"/>
<accession>A0A9Q0G0K3</accession>